<sequence length="333" mass="38822">MLNYQEQVISNLPSNMNHKKLNDVYKNCLYPECDKCEKLPESLPGYKGVKELCDKLGNNLHDLRKLHMLHDAYENERCDILEYWLNSELLSKYNKNNTVIQEFEKIWDKPEGEDKCKFNFSLYKEVDFNNTKNIHNFALDFSTMEEKIKNSNFKCSDDYKTYIKAGVQTYNNLKSTCESDGSSPLCQVFFKIRTHYGDEKLSKILCENLELDSLSPDPGEEVSEDDPEGDPARGQEHPENESIEDASPLSSSNVPIALIIPLLGIMLIIFILHKFTPLGFWFKQLLMKNKIIRSYKYEETPHDLLEYSHDNEIRNMQDVRHNIGYNSILKNSY</sequence>
<reference evidence="3 4" key="1">
    <citation type="submission" date="2016-06" db="EMBL/GenBank/DDBJ databases">
        <authorList>
            <consortium name="Pathogen Informatics"/>
        </authorList>
    </citation>
    <scope>NUCLEOTIDE SEQUENCE [LARGE SCALE GENOMIC DNA]</scope>
    <source>
        <strain evidence="3">PocGH01</strain>
    </source>
</reference>
<feature type="transmembrane region" description="Helical" evidence="2">
    <location>
        <begin position="256"/>
        <end position="282"/>
    </location>
</feature>
<evidence type="ECO:0000313" key="4">
    <source>
        <dbReference type="Proteomes" id="UP000242942"/>
    </source>
</evidence>
<dbReference type="Pfam" id="PF05795">
    <property type="entry name" value="Plasmodium_Vir"/>
    <property type="match status" value="1"/>
</dbReference>
<keyword evidence="2" id="KW-0812">Transmembrane</keyword>
<dbReference type="Proteomes" id="UP000242942">
    <property type="component" value="Unassembled WGS sequence"/>
</dbReference>
<keyword evidence="4" id="KW-1185">Reference proteome</keyword>
<gene>
    <name evidence="3" type="primary">PocGH01_00131500</name>
    <name evidence="3" type="ORF">POCGH01_00131500</name>
</gene>
<feature type="compositionally biased region" description="Acidic residues" evidence="1">
    <location>
        <begin position="218"/>
        <end position="229"/>
    </location>
</feature>
<feature type="region of interest" description="Disordered" evidence="1">
    <location>
        <begin position="214"/>
        <end position="249"/>
    </location>
</feature>
<dbReference type="OrthoDB" id="10298301at2759"/>
<organism evidence="3 4">
    <name type="scientific">Plasmodium ovale</name>
    <name type="common">malaria parasite P. ovale</name>
    <dbReference type="NCBI Taxonomy" id="36330"/>
    <lineage>
        <taxon>Eukaryota</taxon>
        <taxon>Sar</taxon>
        <taxon>Alveolata</taxon>
        <taxon>Apicomplexa</taxon>
        <taxon>Aconoidasida</taxon>
        <taxon>Haemosporida</taxon>
        <taxon>Plasmodiidae</taxon>
        <taxon>Plasmodium</taxon>
        <taxon>Plasmodium (Plasmodium)</taxon>
    </lineage>
</organism>
<dbReference type="InterPro" id="IPR008780">
    <property type="entry name" value="Plasmodium_Vir"/>
</dbReference>
<evidence type="ECO:0000256" key="2">
    <source>
        <dbReference type="SAM" id="Phobius"/>
    </source>
</evidence>
<keyword evidence="2" id="KW-1133">Transmembrane helix</keyword>
<dbReference type="VEuPathDB" id="PlasmoDB:POWCR01_000238100"/>
<protein>
    <submittedName>
        <fullName evidence="3">PIR protein</fullName>
    </submittedName>
</protein>
<keyword evidence="2" id="KW-0472">Membrane</keyword>
<accession>A0A1D3JD60</accession>
<evidence type="ECO:0000313" key="3">
    <source>
        <dbReference type="EMBL" id="SBT83574.1"/>
    </source>
</evidence>
<dbReference type="EMBL" id="FLRI01000147">
    <property type="protein sequence ID" value="SBT83574.1"/>
    <property type="molecule type" value="Genomic_DNA"/>
</dbReference>
<dbReference type="AlphaFoldDB" id="A0A1D3JD60"/>
<dbReference type="VEuPathDB" id="PlasmoDB:PocGH01_00131500"/>
<evidence type="ECO:0000256" key="1">
    <source>
        <dbReference type="SAM" id="MobiDB-lite"/>
    </source>
</evidence>
<proteinExistence type="predicted"/>
<feature type="compositionally biased region" description="Basic and acidic residues" evidence="1">
    <location>
        <begin position="230"/>
        <end position="240"/>
    </location>
</feature>
<name>A0A1D3JD60_PLAOA</name>